<dbReference type="PROSITE" id="PS50905">
    <property type="entry name" value="FERRITIN_LIKE"/>
    <property type="match status" value="1"/>
</dbReference>
<gene>
    <name evidence="3" type="primary">Fer5</name>
</gene>
<dbReference type="GO" id="GO:0008199">
    <property type="term" value="F:ferric iron binding"/>
    <property type="evidence" value="ECO:0007669"/>
    <property type="project" value="InterPro"/>
</dbReference>
<dbReference type="Pfam" id="PF00210">
    <property type="entry name" value="Ferritin"/>
    <property type="match status" value="1"/>
</dbReference>
<evidence type="ECO:0000256" key="1">
    <source>
        <dbReference type="SAM" id="SignalP"/>
    </source>
</evidence>
<evidence type="ECO:0000313" key="3">
    <source>
        <dbReference type="EMBL" id="QDA69875.1"/>
    </source>
</evidence>
<feature type="signal peptide" evidence="1">
    <location>
        <begin position="1"/>
        <end position="25"/>
    </location>
</feature>
<organism evidence="3">
    <name type="scientific">Macrobrachium nipponense</name>
    <name type="common">Oriental river shrimp</name>
    <name type="synonym">Palaemon nipponensis</name>
    <dbReference type="NCBI Taxonomy" id="159736"/>
    <lineage>
        <taxon>Eukaryota</taxon>
        <taxon>Metazoa</taxon>
        <taxon>Ecdysozoa</taxon>
        <taxon>Arthropoda</taxon>
        <taxon>Crustacea</taxon>
        <taxon>Multicrustacea</taxon>
        <taxon>Malacostraca</taxon>
        <taxon>Eumalacostraca</taxon>
        <taxon>Eucarida</taxon>
        <taxon>Decapoda</taxon>
        <taxon>Pleocyemata</taxon>
        <taxon>Caridea</taxon>
        <taxon>Palaemonoidea</taxon>
        <taxon>Palaemonidae</taxon>
        <taxon>Macrobrachium</taxon>
    </lineage>
</organism>
<dbReference type="InterPro" id="IPR012347">
    <property type="entry name" value="Ferritin-like"/>
</dbReference>
<dbReference type="InterPro" id="IPR009040">
    <property type="entry name" value="Ferritin-like_diiron"/>
</dbReference>
<dbReference type="InterPro" id="IPR008331">
    <property type="entry name" value="Ferritin_DPS_dom"/>
</dbReference>
<dbReference type="AlphaFoldDB" id="A0A4Y5SVE4"/>
<accession>A0A4Y5SVE4</accession>
<reference evidence="3" key="1">
    <citation type="submission" date="2018-11" db="EMBL/GenBank/DDBJ databases">
        <authorList>
            <person name="Liu F.S."/>
            <person name="Yang Z.L."/>
            <person name="Li Y.B."/>
        </authorList>
    </citation>
    <scope>NUCLEOTIDE SEQUENCE</scope>
</reference>
<dbReference type="InterPro" id="IPR009078">
    <property type="entry name" value="Ferritin-like_SF"/>
</dbReference>
<dbReference type="EMBL" id="MK173050">
    <property type="protein sequence ID" value="QDA69875.1"/>
    <property type="molecule type" value="mRNA"/>
</dbReference>
<feature type="chain" id="PRO_5021427371" evidence="1">
    <location>
        <begin position="26"/>
        <end position="236"/>
    </location>
</feature>
<feature type="domain" description="Ferritin-like diiron" evidence="2">
    <location>
        <begin position="62"/>
        <end position="223"/>
    </location>
</feature>
<sequence length="236" mass="26069">MIARAMRVLHINICVFLVAISVIHAQQSGGSIRPIMLGGGARAAADITPVSAKSGAFLDHVEEGKDANSKMFLDLMKKHFDLSMDYLLTSKQFASQYVERPGLAKYLNEASSRQWEEGMDILKKFLQRGGSITDENFKPAFKVQGNPELTGPETEGYIQTMKSMLDDSKVLAKDMNQLHHMGGKILDKGGDAEIAHYLDDKLEKEAEISRELAGHINTLQKMSTLGVAMHIFDSDL</sequence>
<dbReference type="Gene3D" id="1.20.1260.10">
    <property type="match status" value="1"/>
</dbReference>
<protein>
    <submittedName>
        <fullName evidence="3">Ferritin</fullName>
    </submittedName>
</protein>
<name>A0A4Y5SVE4_MACNP</name>
<dbReference type="SUPFAM" id="SSF47240">
    <property type="entry name" value="Ferritin-like"/>
    <property type="match status" value="1"/>
</dbReference>
<evidence type="ECO:0000259" key="2">
    <source>
        <dbReference type="PROSITE" id="PS50905"/>
    </source>
</evidence>
<proteinExistence type="evidence at transcript level"/>
<keyword evidence="1" id="KW-0732">Signal</keyword>